<feature type="region of interest" description="Disordered" evidence="6">
    <location>
        <begin position="1"/>
        <end position="20"/>
    </location>
</feature>
<comment type="subcellular location">
    <subcellularLocation>
        <location evidence="1">Membrane</location>
        <topology evidence="1">Multi-pass membrane protein</topology>
    </subcellularLocation>
</comment>
<dbReference type="Gene3D" id="1.20.1250.20">
    <property type="entry name" value="MFS general substrate transporter like domains"/>
    <property type="match status" value="1"/>
</dbReference>
<sequence>MESNDFTPTNTKEDDARSRAHQVHLERLRTAGGHTDDRSQPSLPVVHRSFASPSALGLISFATDMFLISMYGLHAKSIATPNVMIGVLVFYGGVCQFIAGIMEFITGNTFGATVFSSYGAFNLSYAMIYLPGSGIMAAYTDSSTGAISPEFSQALAIYLWAWFIVTVLFTIAAVRSSWVLFLDLFFLDICLLLLACGNMVGIDGLLTAGYSLGLIVCFLSSSSSSPDSRDLTRVMAISSGNSLFIAKRLLHDPIPPTEMASCAVAHVVGNVGKPGISLLIAPLELEIRKHDLKRWRFINHYPFDGNPSGGRFEGTSIHLSFTGFEAPVTLESSCYREMEAYYLETKVAMNDEGEWVADLDILRGLADPRLEVRGLEGKKCAHGSTFANLGFEIVSIDCWEEILEPPNQILVLRSGGSWMARLAASASQNTSSSLEDIFFNLDPEKRTTIARALNLHLRWWPKNGLEDNFVSWTSSLLFAIQYIYYRHLTSKDGSNVEEIKLYVIDTTLFPRGTFIRDLDLIDAFWKFDDHPEGKNLKNLRKLRNNPRYYFGEYISQGSLKIADKHQMISAKSLFDRDLLQHLQPKFSNIQSIASPRQKPDWVNEVLRLRRDIWNVTKETLPSAKMLDRLKAVGEIVSNFQPGWRFPLAIYFAALIGPESATQDQGTANDNVFFAYFRFERFYGKGAKERKGFDLANFNVIAPDTMPELKRVRELVREIHKDSQLRQALVGAGMVPPTFGTLAKKFHVTSQQILTFISVLGNISSAQATAYGGMIMSPCFVGIGSSVALAIGGATVCDMFFQGESGRFIGICALALTNGVVG</sequence>
<dbReference type="Proteomes" id="UP000662466">
    <property type="component" value="Unassembled WGS sequence"/>
</dbReference>
<dbReference type="PANTHER" id="PTHR31123">
    <property type="entry name" value="ACCUMULATION OF DYADS PROTEIN 2-RELATED"/>
    <property type="match status" value="1"/>
</dbReference>
<dbReference type="GO" id="GO:0015123">
    <property type="term" value="F:acetate transmembrane transporter activity"/>
    <property type="evidence" value="ECO:0007669"/>
    <property type="project" value="TreeGrafter"/>
</dbReference>
<feature type="transmembrane region" description="Helical" evidence="7">
    <location>
        <begin position="178"/>
        <end position="197"/>
    </location>
</feature>
<evidence type="ECO:0000256" key="3">
    <source>
        <dbReference type="ARBA" id="ARBA00022692"/>
    </source>
</evidence>
<evidence type="ECO:0000256" key="6">
    <source>
        <dbReference type="SAM" id="MobiDB-lite"/>
    </source>
</evidence>
<feature type="compositionally biased region" description="Basic and acidic residues" evidence="6">
    <location>
        <begin position="11"/>
        <end position="20"/>
    </location>
</feature>
<organism evidence="8 9">
    <name type="scientific">Aspergillus hiratsukae</name>
    <dbReference type="NCBI Taxonomy" id="1194566"/>
    <lineage>
        <taxon>Eukaryota</taxon>
        <taxon>Fungi</taxon>
        <taxon>Dikarya</taxon>
        <taxon>Ascomycota</taxon>
        <taxon>Pezizomycotina</taxon>
        <taxon>Eurotiomycetes</taxon>
        <taxon>Eurotiomycetidae</taxon>
        <taxon>Eurotiales</taxon>
        <taxon>Aspergillaceae</taxon>
        <taxon>Aspergillus</taxon>
        <taxon>Aspergillus subgen. Fumigati</taxon>
    </lineage>
</organism>
<dbReference type="PANTHER" id="PTHR31123:SF1">
    <property type="entry name" value="ACCUMULATION OF DYADS PROTEIN 2-RELATED"/>
    <property type="match status" value="1"/>
</dbReference>
<feature type="compositionally biased region" description="Polar residues" evidence="6">
    <location>
        <begin position="1"/>
        <end position="10"/>
    </location>
</feature>
<dbReference type="GO" id="GO:0005886">
    <property type="term" value="C:plasma membrane"/>
    <property type="evidence" value="ECO:0007669"/>
    <property type="project" value="TreeGrafter"/>
</dbReference>
<evidence type="ECO:0000256" key="2">
    <source>
        <dbReference type="ARBA" id="ARBA00005587"/>
    </source>
</evidence>
<feature type="transmembrane region" description="Helical" evidence="7">
    <location>
        <begin position="50"/>
        <end position="73"/>
    </location>
</feature>
<protein>
    <submittedName>
        <fullName evidence="8">Uncharacterized protein</fullName>
    </submittedName>
</protein>
<dbReference type="InterPro" id="IPR051633">
    <property type="entry name" value="AceTr"/>
</dbReference>
<keyword evidence="3 7" id="KW-0812">Transmembrane</keyword>
<dbReference type="InterPro" id="IPR036259">
    <property type="entry name" value="MFS_trans_sf"/>
</dbReference>
<dbReference type="AlphaFoldDB" id="A0A8H6Q3R3"/>
<evidence type="ECO:0000256" key="1">
    <source>
        <dbReference type="ARBA" id="ARBA00004141"/>
    </source>
</evidence>
<feature type="transmembrane region" description="Helical" evidence="7">
    <location>
        <begin position="85"/>
        <end position="106"/>
    </location>
</feature>
<keyword evidence="5 7" id="KW-0472">Membrane</keyword>
<accession>A0A8H6Q3R3</accession>
<gene>
    <name evidence="8" type="ORF">CNMCM6106_001567</name>
</gene>
<feature type="transmembrane region" description="Helical" evidence="7">
    <location>
        <begin position="151"/>
        <end position="172"/>
    </location>
</feature>
<reference evidence="8" key="1">
    <citation type="submission" date="2020-06" db="EMBL/GenBank/DDBJ databases">
        <title>Draft genome sequences of strains closely related to Aspergillus parafelis and Aspergillus hiratsukae.</title>
        <authorList>
            <person name="Dos Santos R.A.C."/>
            <person name="Rivero-Menendez O."/>
            <person name="Steenwyk J.L."/>
            <person name="Mead M.E."/>
            <person name="Goldman G.H."/>
            <person name="Alastruey-Izquierdo A."/>
            <person name="Rokas A."/>
        </authorList>
    </citation>
    <scope>NUCLEOTIDE SEQUENCE</scope>
    <source>
        <strain evidence="8">CNM-CM6106</strain>
    </source>
</reference>
<evidence type="ECO:0000256" key="7">
    <source>
        <dbReference type="SAM" id="Phobius"/>
    </source>
</evidence>
<evidence type="ECO:0000313" key="9">
    <source>
        <dbReference type="Proteomes" id="UP000662466"/>
    </source>
</evidence>
<feature type="transmembrane region" description="Helical" evidence="7">
    <location>
        <begin position="118"/>
        <end position="139"/>
    </location>
</feature>
<evidence type="ECO:0000256" key="5">
    <source>
        <dbReference type="ARBA" id="ARBA00023136"/>
    </source>
</evidence>
<dbReference type="NCBIfam" id="NF038013">
    <property type="entry name" value="AceTr_1"/>
    <property type="match status" value="1"/>
</dbReference>
<name>A0A8H6Q3R3_9EURO</name>
<evidence type="ECO:0000313" key="8">
    <source>
        <dbReference type="EMBL" id="KAF7165377.1"/>
    </source>
</evidence>
<comment type="similarity">
    <text evidence="2">Belongs to the acetate uptake transporter (AceTr) (TC 2.A.96) family.</text>
</comment>
<evidence type="ECO:0000256" key="4">
    <source>
        <dbReference type="ARBA" id="ARBA00022989"/>
    </source>
</evidence>
<comment type="caution">
    <text evidence="8">The sequence shown here is derived from an EMBL/GenBank/DDBJ whole genome shotgun (WGS) entry which is preliminary data.</text>
</comment>
<dbReference type="InterPro" id="IPR000791">
    <property type="entry name" value="Gpr1/Fun34/SatP-like"/>
</dbReference>
<keyword evidence="4 7" id="KW-1133">Transmembrane helix</keyword>
<proteinExistence type="inferred from homology"/>
<dbReference type="EMBL" id="JACBAF010002169">
    <property type="protein sequence ID" value="KAF7165377.1"/>
    <property type="molecule type" value="Genomic_DNA"/>
</dbReference>
<dbReference type="Pfam" id="PF01184">
    <property type="entry name" value="Gpr1_Fun34_YaaH"/>
    <property type="match status" value="1"/>
</dbReference>